<dbReference type="Proteomes" id="UP000885822">
    <property type="component" value="Unassembled WGS sequence"/>
</dbReference>
<dbReference type="SUPFAM" id="SSF52266">
    <property type="entry name" value="SGNH hydrolase"/>
    <property type="match status" value="1"/>
</dbReference>
<dbReference type="PANTHER" id="PTHR30383">
    <property type="entry name" value="THIOESTERASE 1/PROTEASE 1/LYSOPHOSPHOLIPASE L1"/>
    <property type="match status" value="1"/>
</dbReference>
<dbReference type="PANTHER" id="PTHR30383:SF24">
    <property type="entry name" value="THIOESTERASE 1_PROTEASE 1_LYSOPHOSPHOLIPASE L1"/>
    <property type="match status" value="1"/>
</dbReference>
<evidence type="ECO:0000313" key="2">
    <source>
        <dbReference type="EMBL" id="HDK37478.1"/>
    </source>
</evidence>
<dbReference type="EMBL" id="DRCV01000023">
    <property type="protein sequence ID" value="HDK37478.1"/>
    <property type="molecule type" value="Genomic_DNA"/>
</dbReference>
<evidence type="ECO:0000259" key="1">
    <source>
        <dbReference type="Pfam" id="PF13472"/>
    </source>
</evidence>
<dbReference type="InterPro" id="IPR051532">
    <property type="entry name" value="Ester_Hydrolysis_Enzymes"/>
</dbReference>
<proteinExistence type="predicted"/>
<comment type="caution">
    <text evidence="2">The sequence shown here is derived from an EMBL/GenBank/DDBJ whole genome shotgun (WGS) entry which is preliminary data.</text>
</comment>
<dbReference type="AlphaFoldDB" id="A0A831NRP1"/>
<dbReference type="InterPro" id="IPR013830">
    <property type="entry name" value="SGNH_hydro"/>
</dbReference>
<dbReference type="PROSITE" id="PS51257">
    <property type="entry name" value="PROKAR_LIPOPROTEIN"/>
    <property type="match status" value="1"/>
</dbReference>
<feature type="domain" description="SGNH hydrolase-type esterase" evidence="1">
    <location>
        <begin position="36"/>
        <end position="186"/>
    </location>
</feature>
<dbReference type="CDD" id="cd01822">
    <property type="entry name" value="Lysophospholipase_L1_like"/>
    <property type="match status" value="1"/>
</dbReference>
<dbReference type="GO" id="GO:0004622">
    <property type="term" value="F:phosphatidylcholine lysophospholipase activity"/>
    <property type="evidence" value="ECO:0007669"/>
    <property type="project" value="TreeGrafter"/>
</dbReference>
<organism evidence="2">
    <name type="scientific">Thiolapillus brandeum</name>
    <dbReference type="NCBI Taxonomy" id="1076588"/>
    <lineage>
        <taxon>Bacteria</taxon>
        <taxon>Pseudomonadati</taxon>
        <taxon>Pseudomonadota</taxon>
        <taxon>Gammaproteobacteria</taxon>
        <taxon>Chromatiales</taxon>
        <taxon>Sedimenticolaceae</taxon>
        <taxon>Thiolapillus</taxon>
    </lineage>
</organism>
<reference evidence="2" key="1">
    <citation type="journal article" date="2020" name="mSystems">
        <title>Genome- and Community-Level Interaction Insights into Carbon Utilization and Element Cycling Functions of Hydrothermarchaeota in Hydrothermal Sediment.</title>
        <authorList>
            <person name="Zhou Z."/>
            <person name="Liu Y."/>
            <person name="Xu W."/>
            <person name="Pan J."/>
            <person name="Luo Z.H."/>
            <person name="Li M."/>
        </authorList>
    </citation>
    <scope>NUCLEOTIDE SEQUENCE [LARGE SCALE GENOMIC DNA]</scope>
    <source>
        <strain evidence="2">HyVt-26</strain>
    </source>
</reference>
<accession>A0A831NRP1</accession>
<dbReference type="InterPro" id="IPR036514">
    <property type="entry name" value="SGNH_hydro_sf"/>
</dbReference>
<dbReference type="Gene3D" id="3.40.50.1110">
    <property type="entry name" value="SGNH hydrolase"/>
    <property type="match status" value="1"/>
</dbReference>
<name>A0A831NRP1_9GAMM</name>
<dbReference type="Pfam" id="PF13472">
    <property type="entry name" value="Lipase_GDSL_2"/>
    <property type="match status" value="1"/>
</dbReference>
<protein>
    <submittedName>
        <fullName evidence="2">Arylesterase</fullName>
    </submittedName>
</protein>
<gene>
    <name evidence="2" type="ORF">ENG92_00460</name>
</gene>
<sequence length="202" mass="22100">MRTIAVLWLILLLFLGGCGDSGPNLQPLADQAVILAFGDSITYGTGASKEQSYPAVLEKLSGHKVINAGVPGELSADGLKRLPKLLETYQPALVILTHGGNDLLRKMQRETIRQNLAAMIELIRQQQAQVVLVAVPRPSLLLSADPLYEQVAQFLQVPLVKESLPEILQSRQSKSDAIHPNANGYAQLARDIFQFLQDRQAL</sequence>